<gene>
    <name evidence="2" type="ORF">CR205_10110</name>
</gene>
<dbReference type="PANTHER" id="PTHR38664">
    <property type="entry name" value="SLR0058 PROTEIN"/>
    <property type="match status" value="1"/>
</dbReference>
<organism evidence="2 3">
    <name type="scientific">Alteribacter lacisalsi</name>
    <dbReference type="NCBI Taxonomy" id="2045244"/>
    <lineage>
        <taxon>Bacteria</taxon>
        <taxon>Bacillati</taxon>
        <taxon>Bacillota</taxon>
        <taxon>Bacilli</taxon>
        <taxon>Bacillales</taxon>
        <taxon>Bacillaceae</taxon>
        <taxon>Alteribacter</taxon>
    </lineage>
</organism>
<accession>A0A2W0HG45</accession>
<keyword evidence="3" id="KW-1185">Reference proteome</keyword>
<dbReference type="OrthoDB" id="191894at2"/>
<dbReference type="InterPro" id="IPR008769">
    <property type="entry name" value="PhaF_PhaI"/>
</dbReference>
<proteinExistence type="predicted"/>
<dbReference type="AlphaFoldDB" id="A0A2W0HG45"/>
<reference evidence="2 3" key="1">
    <citation type="submission" date="2017-10" db="EMBL/GenBank/DDBJ databases">
        <title>Bacillus sp. nov., a halophilic bacterium isolated from a Yangshapao Lake.</title>
        <authorList>
            <person name="Wang H."/>
        </authorList>
    </citation>
    <scope>NUCLEOTIDE SEQUENCE [LARGE SCALE GENOMIC DNA]</scope>
    <source>
        <strain evidence="2 3">YSP-3</strain>
    </source>
</reference>
<evidence type="ECO:0000256" key="1">
    <source>
        <dbReference type="SAM" id="MobiDB-lite"/>
    </source>
</evidence>
<comment type="caution">
    <text evidence="2">The sequence shown here is derived from an EMBL/GenBank/DDBJ whole genome shotgun (WGS) entry which is preliminary data.</text>
</comment>
<evidence type="ECO:0000313" key="3">
    <source>
        <dbReference type="Proteomes" id="UP000248066"/>
    </source>
</evidence>
<name>A0A2W0HG45_9BACI</name>
<evidence type="ECO:0008006" key="4">
    <source>
        <dbReference type="Google" id="ProtNLM"/>
    </source>
</evidence>
<protein>
    <recommendedName>
        <fullName evidence="4">Polyhydroxyalkanoate synthesis regulator phasin</fullName>
    </recommendedName>
</protein>
<dbReference type="RefSeq" id="WP_110519170.1">
    <property type="nucleotide sequence ID" value="NZ_PDOF01000001.1"/>
</dbReference>
<dbReference type="Proteomes" id="UP000248066">
    <property type="component" value="Unassembled WGS sequence"/>
</dbReference>
<feature type="region of interest" description="Disordered" evidence="1">
    <location>
        <begin position="96"/>
        <end position="128"/>
    </location>
</feature>
<sequence length="128" mass="14365">MSDLLKKGFLIGLGAAVTSKEKAEKYFNELIVKGKVTPDEANEMFDAFEKKGNETNEQWNRRSKEKAQQFFSDMDIATKTEVAALEARINELETRLSALHPQADAGAPETDTDLENDPVPYKDPDKNE</sequence>
<dbReference type="EMBL" id="PDOF01000001">
    <property type="protein sequence ID" value="PYZ98900.1"/>
    <property type="molecule type" value="Genomic_DNA"/>
</dbReference>
<evidence type="ECO:0000313" key="2">
    <source>
        <dbReference type="EMBL" id="PYZ98900.1"/>
    </source>
</evidence>
<dbReference type="PANTHER" id="PTHR38664:SF1">
    <property type="entry name" value="SLR0058 PROTEIN"/>
    <property type="match status" value="1"/>
</dbReference>